<comment type="caution">
    <text evidence="18">Lacks conserved residue(s) required for the propagation of feature annotation.</text>
</comment>
<dbReference type="GO" id="GO:0005737">
    <property type="term" value="C:cytoplasm"/>
    <property type="evidence" value="ECO:0007669"/>
    <property type="project" value="UniProtKB-SubCell"/>
</dbReference>
<feature type="domain" description="3-dehydroquinate synthase N-terminal" evidence="19">
    <location>
        <begin position="67"/>
        <end position="179"/>
    </location>
</feature>
<keyword evidence="13 18" id="KW-0862">Zinc</keyword>
<dbReference type="GO" id="GO:0046872">
    <property type="term" value="F:metal ion binding"/>
    <property type="evidence" value="ECO:0007669"/>
    <property type="project" value="UniProtKB-KW"/>
</dbReference>
<dbReference type="GO" id="GO:0009423">
    <property type="term" value="P:chorismate biosynthetic process"/>
    <property type="evidence" value="ECO:0007669"/>
    <property type="project" value="UniProtKB-UniRule"/>
</dbReference>
<feature type="binding site" evidence="18">
    <location>
        <position position="262"/>
    </location>
    <ligand>
        <name>Zn(2+)</name>
        <dbReference type="ChEBI" id="CHEBI:29105"/>
    </ligand>
</feature>
<dbReference type="InterPro" id="IPR056179">
    <property type="entry name" value="DHQS_C"/>
</dbReference>
<evidence type="ECO:0000256" key="14">
    <source>
        <dbReference type="ARBA" id="ARBA00023027"/>
    </source>
</evidence>
<keyword evidence="15 18" id="KW-0057">Aromatic amino acid biosynthesis</keyword>
<feature type="domain" description="3-dehydroquinate synthase C-terminal" evidence="20">
    <location>
        <begin position="181"/>
        <end position="322"/>
    </location>
</feature>
<dbReference type="EC" id="4.2.3.4" evidence="7 18"/>
<dbReference type="PANTHER" id="PTHR43622:SF7">
    <property type="entry name" value="3-DEHYDROQUINATE SYNTHASE, CHLOROPLASTIC"/>
    <property type="match status" value="1"/>
</dbReference>
<evidence type="ECO:0000256" key="6">
    <source>
        <dbReference type="ARBA" id="ARBA00005412"/>
    </source>
</evidence>
<dbReference type="FunFam" id="3.40.50.1970:FF:000007">
    <property type="entry name" value="Pentafunctional AROM polypeptide"/>
    <property type="match status" value="1"/>
</dbReference>
<evidence type="ECO:0000256" key="16">
    <source>
        <dbReference type="ARBA" id="ARBA00023239"/>
    </source>
</evidence>
<dbReference type="PANTHER" id="PTHR43622">
    <property type="entry name" value="3-DEHYDROQUINATE SYNTHASE"/>
    <property type="match status" value="1"/>
</dbReference>
<evidence type="ECO:0000256" key="18">
    <source>
        <dbReference type="HAMAP-Rule" id="MF_00110"/>
    </source>
</evidence>
<dbReference type="RefSeq" id="WP_125982949.1">
    <property type="nucleotide sequence ID" value="NZ_NGJS01000001.1"/>
</dbReference>
<evidence type="ECO:0000259" key="20">
    <source>
        <dbReference type="Pfam" id="PF24621"/>
    </source>
</evidence>
<accession>A0A430A2P2</accession>
<comment type="cofactor">
    <cofactor evidence="18">
        <name>Co(2+)</name>
        <dbReference type="ChEBI" id="CHEBI:48828"/>
    </cofactor>
    <cofactor evidence="18">
        <name>Zn(2+)</name>
        <dbReference type="ChEBI" id="CHEBI:29105"/>
    </cofactor>
    <text evidence="18">Binds 1 divalent metal cation per subunit. Can use either Co(2+) or Zn(2+).</text>
</comment>
<organism evidence="21 22">
    <name type="scientific">Vagococcus vulneris</name>
    <dbReference type="NCBI Taxonomy" id="1977869"/>
    <lineage>
        <taxon>Bacteria</taxon>
        <taxon>Bacillati</taxon>
        <taxon>Bacillota</taxon>
        <taxon>Bacilli</taxon>
        <taxon>Lactobacillales</taxon>
        <taxon>Enterococcaceae</taxon>
        <taxon>Vagococcus</taxon>
    </lineage>
</organism>
<evidence type="ECO:0000256" key="2">
    <source>
        <dbReference type="ARBA" id="ARBA00001911"/>
    </source>
</evidence>
<evidence type="ECO:0000256" key="17">
    <source>
        <dbReference type="ARBA" id="ARBA00023285"/>
    </source>
</evidence>
<proteinExistence type="inferred from homology"/>
<feature type="binding site" evidence="18">
    <location>
        <position position="245"/>
    </location>
    <ligand>
        <name>Zn(2+)</name>
        <dbReference type="ChEBI" id="CHEBI:29105"/>
    </ligand>
</feature>
<dbReference type="OrthoDB" id="9806583at2"/>
<evidence type="ECO:0000256" key="12">
    <source>
        <dbReference type="ARBA" id="ARBA00022741"/>
    </source>
</evidence>
<dbReference type="Gene3D" id="3.40.50.1970">
    <property type="match status" value="1"/>
</dbReference>
<keyword evidence="14 18" id="KW-0520">NAD</keyword>
<comment type="catalytic activity">
    <reaction evidence="1 18">
        <text>7-phospho-2-dehydro-3-deoxy-D-arabino-heptonate = 3-dehydroquinate + phosphate</text>
        <dbReference type="Rhea" id="RHEA:21968"/>
        <dbReference type="ChEBI" id="CHEBI:32364"/>
        <dbReference type="ChEBI" id="CHEBI:43474"/>
        <dbReference type="ChEBI" id="CHEBI:58394"/>
        <dbReference type="EC" id="4.2.3.4"/>
    </reaction>
</comment>
<dbReference type="Pfam" id="PF01761">
    <property type="entry name" value="DHQ_synthase"/>
    <property type="match status" value="1"/>
</dbReference>
<reference evidence="21 22" key="1">
    <citation type="submission" date="2017-05" db="EMBL/GenBank/DDBJ databases">
        <title>Vagococcus spp. assemblies.</title>
        <authorList>
            <person name="Gulvik C.A."/>
        </authorList>
    </citation>
    <scope>NUCLEOTIDE SEQUENCE [LARGE SCALE GENOMIC DNA]</scope>
    <source>
        <strain evidence="21 22">SS1995</strain>
    </source>
</reference>
<evidence type="ECO:0000256" key="8">
    <source>
        <dbReference type="ARBA" id="ARBA00017684"/>
    </source>
</evidence>
<comment type="pathway">
    <text evidence="5 18">Metabolic intermediate biosynthesis; chorismate biosynthesis; chorismate from D-erythrose 4-phosphate and phosphoenolpyruvate: step 2/7.</text>
</comment>
<name>A0A430A2P2_9ENTE</name>
<comment type="caution">
    <text evidence="21">The sequence shown here is derived from an EMBL/GenBank/DDBJ whole genome shotgun (WGS) entry which is preliminary data.</text>
</comment>
<comment type="cofactor">
    <cofactor evidence="2 18">
        <name>NAD(+)</name>
        <dbReference type="ChEBI" id="CHEBI:57540"/>
    </cofactor>
</comment>
<dbReference type="AlphaFoldDB" id="A0A430A2P2"/>
<feature type="binding site" evidence="18">
    <location>
        <begin position="169"/>
        <end position="172"/>
    </location>
    <ligand>
        <name>NAD(+)</name>
        <dbReference type="ChEBI" id="CHEBI:57540"/>
    </ligand>
</feature>
<keyword evidence="22" id="KW-1185">Reference proteome</keyword>
<dbReference type="InterPro" id="IPR050071">
    <property type="entry name" value="Dehydroquinate_synthase"/>
</dbReference>
<feature type="binding site" evidence="18">
    <location>
        <begin position="105"/>
        <end position="109"/>
    </location>
    <ligand>
        <name>NAD(+)</name>
        <dbReference type="ChEBI" id="CHEBI:57540"/>
    </ligand>
</feature>
<dbReference type="UniPathway" id="UPA00053">
    <property type="reaction ID" value="UER00085"/>
</dbReference>
<dbReference type="SUPFAM" id="SSF56796">
    <property type="entry name" value="Dehydroquinate synthase-like"/>
    <property type="match status" value="1"/>
</dbReference>
<dbReference type="CDD" id="cd08195">
    <property type="entry name" value="DHQS"/>
    <property type="match status" value="1"/>
</dbReference>
<dbReference type="InterPro" id="IPR016037">
    <property type="entry name" value="DHQ_synth_AroB"/>
</dbReference>
<feature type="binding site" evidence="18">
    <location>
        <position position="151"/>
    </location>
    <ligand>
        <name>NAD(+)</name>
        <dbReference type="ChEBI" id="CHEBI:57540"/>
    </ligand>
</feature>
<comment type="similarity">
    <text evidence="6 18">Belongs to the sugar phosphate cyclases superfamily. Dehydroquinate synthase family.</text>
</comment>
<dbReference type="GO" id="GO:0008652">
    <property type="term" value="P:amino acid biosynthetic process"/>
    <property type="evidence" value="ECO:0007669"/>
    <property type="project" value="UniProtKB-KW"/>
</dbReference>
<dbReference type="HAMAP" id="MF_00110">
    <property type="entry name" value="DHQ_synthase"/>
    <property type="match status" value="1"/>
</dbReference>
<feature type="binding site" evidence="18">
    <location>
        <begin position="129"/>
        <end position="130"/>
    </location>
    <ligand>
        <name>NAD(+)</name>
        <dbReference type="ChEBI" id="CHEBI:57540"/>
    </ligand>
</feature>
<dbReference type="GO" id="GO:0003856">
    <property type="term" value="F:3-dehydroquinate synthase activity"/>
    <property type="evidence" value="ECO:0007669"/>
    <property type="project" value="UniProtKB-UniRule"/>
</dbReference>
<feature type="binding site" evidence="18">
    <location>
        <position position="184"/>
    </location>
    <ligand>
        <name>Zn(2+)</name>
        <dbReference type="ChEBI" id="CHEBI:29105"/>
    </ligand>
</feature>
<sequence length="357" mass="39046">MKLTVTLPTHSYDLLIEKGGLAKVGKWTASLWKPQKVAIITDETVFNLYGEQVETAIREEGFDVCTFVVAPGEMSKSLSSAGKLYESLADFGMTRKDGVIALGGGVVGDLTGFVASTYMRGLHFLQIPTTLLAQVDSSVGGKTAVNTKTAKNLIGTFAQPDGVLIDPLTLNTLEPRRIREGMAEIIKCAAIADRRLWGLLDTLSGEQDVLNHANELIFACCDIKRQVVEEDELDNGSRLTLNFGHTIGHAIEQTQGYGVVTHGEGVAMGMCQMSKKAEEKGLTQKGTTGRITDMLQKFNLPIALEKWEKDKLFSAISHDKKTRASEIKIIILDEIGVGKIETIAIDEMHDYLEKEEE</sequence>
<keyword evidence="9 18" id="KW-0963">Cytoplasm</keyword>
<keyword evidence="17 18" id="KW-0170">Cobalt</keyword>
<dbReference type="Proteomes" id="UP000287857">
    <property type="component" value="Unassembled WGS sequence"/>
</dbReference>
<protein>
    <recommendedName>
        <fullName evidence="8 18">3-dehydroquinate synthase</fullName>
        <shortName evidence="18">DHQS</shortName>
        <ecNumber evidence="7 18">4.2.3.4</ecNumber>
    </recommendedName>
</protein>
<keyword evidence="16 18" id="KW-0456">Lyase</keyword>
<feature type="binding site" evidence="18">
    <location>
        <position position="142"/>
    </location>
    <ligand>
        <name>NAD(+)</name>
        <dbReference type="ChEBI" id="CHEBI:57540"/>
    </ligand>
</feature>
<dbReference type="PIRSF" id="PIRSF001455">
    <property type="entry name" value="DHQ_synth"/>
    <property type="match status" value="1"/>
</dbReference>
<evidence type="ECO:0000256" key="5">
    <source>
        <dbReference type="ARBA" id="ARBA00004661"/>
    </source>
</evidence>
<evidence type="ECO:0000256" key="1">
    <source>
        <dbReference type="ARBA" id="ARBA00001393"/>
    </source>
</evidence>
<comment type="subcellular location">
    <subcellularLocation>
        <location evidence="4 18">Cytoplasm</location>
    </subcellularLocation>
</comment>
<dbReference type="Pfam" id="PF24621">
    <property type="entry name" value="DHQS_C"/>
    <property type="match status" value="1"/>
</dbReference>
<evidence type="ECO:0000256" key="3">
    <source>
        <dbReference type="ARBA" id="ARBA00001947"/>
    </source>
</evidence>
<dbReference type="InterPro" id="IPR030963">
    <property type="entry name" value="DHQ_synth_fam"/>
</dbReference>
<evidence type="ECO:0000256" key="15">
    <source>
        <dbReference type="ARBA" id="ARBA00023141"/>
    </source>
</evidence>
<keyword evidence="10 18" id="KW-0028">Amino-acid biosynthesis</keyword>
<dbReference type="Gene3D" id="1.20.1090.10">
    <property type="entry name" value="Dehydroquinate synthase-like - alpha domain"/>
    <property type="match status" value="1"/>
</dbReference>
<keyword evidence="12 18" id="KW-0547">Nucleotide-binding</keyword>
<evidence type="ECO:0000256" key="9">
    <source>
        <dbReference type="ARBA" id="ARBA00022490"/>
    </source>
</evidence>
<dbReference type="InterPro" id="IPR030960">
    <property type="entry name" value="DHQS/DOIS_N"/>
</dbReference>
<dbReference type="EMBL" id="NGJS01000001">
    <property type="protein sequence ID" value="RSU00710.1"/>
    <property type="molecule type" value="Genomic_DNA"/>
</dbReference>
<evidence type="ECO:0000256" key="10">
    <source>
        <dbReference type="ARBA" id="ARBA00022605"/>
    </source>
</evidence>
<evidence type="ECO:0000256" key="13">
    <source>
        <dbReference type="ARBA" id="ARBA00022833"/>
    </source>
</evidence>
<dbReference type="GO" id="GO:0009073">
    <property type="term" value="P:aromatic amino acid family biosynthetic process"/>
    <property type="evidence" value="ECO:0007669"/>
    <property type="project" value="UniProtKB-KW"/>
</dbReference>
<keyword evidence="11 18" id="KW-0479">Metal-binding</keyword>
<evidence type="ECO:0000313" key="21">
    <source>
        <dbReference type="EMBL" id="RSU00710.1"/>
    </source>
</evidence>
<evidence type="ECO:0000256" key="11">
    <source>
        <dbReference type="ARBA" id="ARBA00022723"/>
    </source>
</evidence>
<dbReference type="NCBIfam" id="TIGR01357">
    <property type="entry name" value="aroB"/>
    <property type="match status" value="1"/>
</dbReference>
<comment type="cofactor">
    <cofactor evidence="3">
        <name>Zn(2+)</name>
        <dbReference type="ChEBI" id="CHEBI:29105"/>
    </cofactor>
</comment>
<evidence type="ECO:0000259" key="19">
    <source>
        <dbReference type="Pfam" id="PF01761"/>
    </source>
</evidence>
<evidence type="ECO:0000256" key="7">
    <source>
        <dbReference type="ARBA" id="ARBA00013031"/>
    </source>
</evidence>
<evidence type="ECO:0000313" key="22">
    <source>
        <dbReference type="Proteomes" id="UP000287857"/>
    </source>
</evidence>
<comment type="function">
    <text evidence="18">Catalyzes the conversion of 3-deoxy-D-arabino-heptulosonate 7-phosphate (DAHP) to dehydroquinate (DHQ).</text>
</comment>
<gene>
    <name evidence="18" type="primary">aroB</name>
    <name evidence="21" type="ORF">CBF37_01490</name>
</gene>
<dbReference type="GO" id="GO:0000166">
    <property type="term" value="F:nucleotide binding"/>
    <property type="evidence" value="ECO:0007669"/>
    <property type="project" value="UniProtKB-KW"/>
</dbReference>
<evidence type="ECO:0000256" key="4">
    <source>
        <dbReference type="ARBA" id="ARBA00004496"/>
    </source>
</evidence>